<gene>
    <name evidence="3" type="ORF">MICPUN_104069</name>
</gene>
<dbReference type="eggNOG" id="ENOG502QRCW">
    <property type="taxonomic scope" value="Eukaryota"/>
</dbReference>
<reference evidence="3 4" key="1">
    <citation type="journal article" date="2009" name="Science">
        <title>Green evolution and dynamic adaptations revealed by genomes of the marine picoeukaryotes Micromonas.</title>
        <authorList>
            <person name="Worden A.Z."/>
            <person name="Lee J.H."/>
            <person name="Mock T."/>
            <person name="Rouze P."/>
            <person name="Simmons M.P."/>
            <person name="Aerts A.L."/>
            <person name="Allen A.E."/>
            <person name="Cuvelier M.L."/>
            <person name="Derelle E."/>
            <person name="Everett M.V."/>
            <person name="Foulon E."/>
            <person name="Grimwood J."/>
            <person name="Gundlach H."/>
            <person name="Henrissat B."/>
            <person name="Napoli C."/>
            <person name="McDonald S.M."/>
            <person name="Parker M.S."/>
            <person name="Rombauts S."/>
            <person name="Salamov A."/>
            <person name="Von Dassow P."/>
            <person name="Badger J.H."/>
            <person name="Coutinho P.M."/>
            <person name="Demir E."/>
            <person name="Dubchak I."/>
            <person name="Gentemann C."/>
            <person name="Eikrem W."/>
            <person name="Gready J.E."/>
            <person name="John U."/>
            <person name="Lanier W."/>
            <person name="Lindquist E.A."/>
            <person name="Lucas S."/>
            <person name="Mayer K.F."/>
            <person name="Moreau H."/>
            <person name="Not F."/>
            <person name="Otillar R."/>
            <person name="Panaud O."/>
            <person name="Pangilinan J."/>
            <person name="Paulsen I."/>
            <person name="Piegu B."/>
            <person name="Poliakov A."/>
            <person name="Robbens S."/>
            <person name="Schmutz J."/>
            <person name="Toulza E."/>
            <person name="Wyss T."/>
            <person name="Zelensky A."/>
            <person name="Zhou K."/>
            <person name="Armbrust E.V."/>
            <person name="Bhattacharya D."/>
            <person name="Goodenough U.W."/>
            <person name="Van de Peer Y."/>
            <person name="Grigoriev I.V."/>
        </authorList>
    </citation>
    <scope>NUCLEOTIDE SEQUENCE [LARGE SCALE GENOMIC DNA]</scope>
    <source>
        <strain evidence="4">RCC299 / NOUM17</strain>
    </source>
</reference>
<dbReference type="PANTHER" id="PTHR14845:SF0">
    <property type="entry name" value="DUF4515 DOMAIN-CONTAINING PROTEIN"/>
    <property type="match status" value="1"/>
</dbReference>
<dbReference type="EMBL" id="CP001332">
    <property type="protein sequence ID" value="ACO67405.1"/>
    <property type="molecule type" value="Genomic_DNA"/>
</dbReference>
<name>C1EGX5_MICCC</name>
<dbReference type="OrthoDB" id="441129at2759"/>
<dbReference type="InParanoid" id="C1EGX5"/>
<evidence type="ECO:0000256" key="2">
    <source>
        <dbReference type="SAM" id="MobiDB-lite"/>
    </source>
</evidence>
<dbReference type="KEGG" id="mis:MICPUN_104069"/>
<keyword evidence="1" id="KW-0175">Coiled coil</keyword>
<dbReference type="Proteomes" id="UP000002009">
    <property type="component" value="Chromosome 14"/>
</dbReference>
<feature type="coiled-coil region" evidence="1">
    <location>
        <begin position="76"/>
        <end position="117"/>
    </location>
</feature>
<evidence type="ECO:0000256" key="1">
    <source>
        <dbReference type="SAM" id="Coils"/>
    </source>
</evidence>
<evidence type="ECO:0008006" key="5">
    <source>
        <dbReference type="Google" id="ProtNLM"/>
    </source>
</evidence>
<keyword evidence="4" id="KW-1185">Reference proteome</keyword>
<dbReference type="RefSeq" id="XP_002506147.1">
    <property type="nucleotide sequence ID" value="XM_002506101.1"/>
</dbReference>
<dbReference type="STRING" id="296587.C1EGX5"/>
<dbReference type="AlphaFoldDB" id="C1EGX5"/>
<dbReference type="GeneID" id="8248873"/>
<evidence type="ECO:0000313" key="4">
    <source>
        <dbReference type="Proteomes" id="UP000002009"/>
    </source>
</evidence>
<accession>C1EGX5</accession>
<evidence type="ECO:0000313" key="3">
    <source>
        <dbReference type="EMBL" id="ACO67405.1"/>
    </source>
</evidence>
<feature type="region of interest" description="Disordered" evidence="2">
    <location>
        <begin position="364"/>
        <end position="392"/>
    </location>
</feature>
<dbReference type="PANTHER" id="PTHR14845">
    <property type="entry name" value="COILED-COIL DOMAIN-CONTAINING 166"/>
    <property type="match status" value="1"/>
</dbReference>
<sequence>MARHGAEDYAATAYLRAQLKDAVAGVKRMEKEAVEKDVAFEERLASHAKAAASREREIIEDRDAKVAAAEATVGEYERKFEAVREFKEDYEKVEARLNAKSEECEELRRRLDQKAADGERRLIAERATLTREWEARFEDLKRSMEASVEDRYDSGVKRILEQNRRMVAELKLHSEVSAESEARARTVAQENRRLRRELDLRREMEGLFAKRGMKQKEQVVESREKMRDLERSMSDMASKYGAEIEFARAEAREVKASAVDDAARTRRLLRARSDELREIKALAKEAVRQRGELERFMISSLDLVKREMEAERARAGAGAGGRAGSRPAAGGLEEAVAGDVDVAGMSWAERERVLRLAFARMNASNPDHARDRRGGGSAMDGAVAEATPPAMI</sequence>
<dbReference type="OMA" id="TMTARME"/>
<organism evidence="3 4">
    <name type="scientific">Micromonas commoda (strain RCC299 / NOUM17 / CCMP2709)</name>
    <name type="common">Picoplanktonic green alga</name>
    <dbReference type="NCBI Taxonomy" id="296587"/>
    <lineage>
        <taxon>Eukaryota</taxon>
        <taxon>Viridiplantae</taxon>
        <taxon>Chlorophyta</taxon>
        <taxon>Mamiellophyceae</taxon>
        <taxon>Mamiellales</taxon>
        <taxon>Mamiellaceae</taxon>
        <taxon>Micromonas</taxon>
    </lineage>
</organism>
<protein>
    <recommendedName>
        <fullName evidence="5">Cilia- and flagella-associated protein 157</fullName>
    </recommendedName>
</protein>
<proteinExistence type="predicted"/>